<feature type="binding site" evidence="7">
    <location>
        <position position="56"/>
    </location>
    <ligand>
        <name>FAD</name>
        <dbReference type="ChEBI" id="CHEBI:57692"/>
    </ligand>
</feature>
<evidence type="ECO:0000256" key="7">
    <source>
        <dbReference type="PIRSR" id="PIRSR601834-1"/>
    </source>
</evidence>
<dbReference type="EMBL" id="MU005769">
    <property type="protein sequence ID" value="KAF2710591.1"/>
    <property type="molecule type" value="Genomic_DNA"/>
</dbReference>
<evidence type="ECO:0000256" key="6">
    <source>
        <dbReference type="ARBA" id="ARBA00023136"/>
    </source>
</evidence>
<dbReference type="PROSITE" id="PS51384">
    <property type="entry name" value="FAD_FR"/>
    <property type="match status" value="1"/>
</dbReference>
<comment type="subcellular location">
    <subcellularLocation>
        <location evidence="2">Membrane</location>
    </subcellularLocation>
</comment>
<evidence type="ECO:0000256" key="4">
    <source>
        <dbReference type="ARBA" id="ARBA00022827"/>
    </source>
</evidence>
<sequence>MVSRYVFQLPGSRNIVESPISQHVAIKAIIDGKLVQRSYTPTTNNPNRDMLKLVIKIYEDSQSTGDCFANLKVGDEVLFSGPKGSMR</sequence>
<gene>
    <name evidence="9" type="ORF">K504DRAFT_377640</name>
</gene>
<evidence type="ECO:0000259" key="8">
    <source>
        <dbReference type="PROSITE" id="PS51384"/>
    </source>
</evidence>
<dbReference type="InterPro" id="IPR017938">
    <property type="entry name" value="Riboflavin_synthase-like_b-brl"/>
</dbReference>
<dbReference type="Proteomes" id="UP000799428">
    <property type="component" value="Unassembled WGS sequence"/>
</dbReference>
<evidence type="ECO:0000256" key="3">
    <source>
        <dbReference type="ARBA" id="ARBA00022630"/>
    </source>
</evidence>
<feature type="binding site" evidence="7">
    <location>
        <position position="39"/>
    </location>
    <ligand>
        <name>FAD</name>
        <dbReference type="ChEBI" id="CHEBI:57692"/>
    </ligand>
</feature>
<proteinExistence type="predicted"/>
<dbReference type="InterPro" id="IPR008333">
    <property type="entry name" value="Cbr1-like_FAD-bd_dom"/>
</dbReference>
<dbReference type="PANTHER" id="PTHR19370">
    <property type="entry name" value="NADH-CYTOCHROME B5 REDUCTASE"/>
    <property type="match status" value="1"/>
</dbReference>
<evidence type="ECO:0000313" key="10">
    <source>
        <dbReference type="Proteomes" id="UP000799428"/>
    </source>
</evidence>
<protein>
    <recommendedName>
        <fullName evidence="8">FAD-binding FR-type domain-containing protein</fullName>
    </recommendedName>
</protein>
<keyword evidence="10" id="KW-1185">Reference proteome</keyword>
<dbReference type="AlphaFoldDB" id="A0A6G1KDS5"/>
<dbReference type="Pfam" id="PF00970">
    <property type="entry name" value="FAD_binding_6"/>
    <property type="match status" value="1"/>
</dbReference>
<evidence type="ECO:0000256" key="2">
    <source>
        <dbReference type="ARBA" id="ARBA00004370"/>
    </source>
</evidence>
<keyword evidence="5" id="KW-0560">Oxidoreductase</keyword>
<dbReference type="Gene3D" id="2.40.30.10">
    <property type="entry name" value="Translation factors"/>
    <property type="match status" value="1"/>
</dbReference>
<dbReference type="PANTHER" id="PTHR19370:SF178">
    <property type="entry name" value="CYTOCHROME-B5 REDUCTASE"/>
    <property type="match status" value="1"/>
</dbReference>
<dbReference type="InterPro" id="IPR001834">
    <property type="entry name" value="CBR-like"/>
</dbReference>
<dbReference type="GO" id="GO:0016020">
    <property type="term" value="C:membrane"/>
    <property type="evidence" value="ECO:0007669"/>
    <property type="project" value="UniProtKB-SubCell"/>
</dbReference>
<name>A0A6G1KDS5_9PLEO</name>
<dbReference type="InterPro" id="IPR017927">
    <property type="entry name" value="FAD-bd_FR_type"/>
</dbReference>
<accession>A0A6G1KDS5</accession>
<evidence type="ECO:0000256" key="1">
    <source>
        <dbReference type="ARBA" id="ARBA00001974"/>
    </source>
</evidence>
<keyword evidence="4 7" id="KW-0274">FAD</keyword>
<dbReference type="SUPFAM" id="SSF63380">
    <property type="entry name" value="Riboflavin synthase domain-like"/>
    <property type="match status" value="1"/>
</dbReference>
<dbReference type="GO" id="GO:0005783">
    <property type="term" value="C:endoplasmic reticulum"/>
    <property type="evidence" value="ECO:0007669"/>
    <property type="project" value="TreeGrafter"/>
</dbReference>
<reference evidence="9" key="1">
    <citation type="journal article" date="2020" name="Stud. Mycol.">
        <title>101 Dothideomycetes genomes: a test case for predicting lifestyles and emergence of pathogens.</title>
        <authorList>
            <person name="Haridas S."/>
            <person name="Albert R."/>
            <person name="Binder M."/>
            <person name="Bloem J."/>
            <person name="Labutti K."/>
            <person name="Salamov A."/>
            <person name="Andreopoulos B."/>
            <person name="Baker S."/>
            <person name="Barry K."/>
            <person name="Bills G."/>
            <person name="Bluhm B."/>
            <person name="Cannon C."/>
            <person name="Castanera R."/>
            <person name="Culley D."/>
            <person name="Daum C."/>
            <person name="Ezra D."/>
            <person name="Gonzalez J."/>
            <person name="Henrissat B."/>
            <person name="Kuo A."/>
            <person name="Liang C."/>
            <person name="Lipzen A."/>
            <person name="Lutzoni F."/>
            <person name="Magnuson J."/>
            <person name="Mondo S."/>
            <person name="Nolan M."/>
            <person name="Ohm R."/>
            <person name="Pangilinan J."/>
            <person name="Park H.-J."/>
            <person name="Ramirez L."/>
            <person name="Alfaro M."/>
            <person name="Sun H."/>
            <person name="Tritt A."/>
            <person name="Yoshinaga Y."/>
            <person name="Zwiers L.-H."/>
            <person name="Turgeon B."/>
            <person name="Goodwin S."/>
            <person name="Spatafora J."/>
            <person name="Crous P."/>
            <person name="Grigoriev I."/>
        </authorList>
    </citation>
    <scope>NUCLEOTIDE SEQUENCE</scope>
    <source>
        <strain evidence="9">CBS 279.74</strain>
    </source>
</reference>
<comment type="cofactor">
    <cofactor evidence="1 7">
        <name>FAD</name>
        <dbReference type="ChEBI" id="CHEBI:57692"/>
    </cofactor>
</comment>
<keyword evidence="6" id="KW-0472">Membrane</keyword>
<dbReference type="GO" id="GO:0016491">
    <property type="term" value="F:oxidoreductase activity"/>
    <property type="evidence" value="ECO:0007669"/>
    <property type="project" value="UniProtKB-KW"/>
</dbReference>
<keyword evidence="3 7" id="KW-0285">Flavoprotein</keyword>
<feature type="domain" description="FAD-binding FR-type" evidence="8">
    <location>
        <begin position="1"/>
        <end position="87"/>
    </location>
</feature>
<feature type="binding site" evidence="7">
    <location>
        <position position="37"/>
    </location>
    <ligand>
        <name>FAD</name>
        <dbReference type="ChEBI" id="CHEBI:57692"/>
    </ligand>
</feature>
<evidence type="ECO:0000313" key="9">
    <source>
        <dbReference type="EMBL" id="KAF2710591.1"/>
    </source>
</evidence>
<organism evidence="9 10">
    <name type="scientific">Pleomassaria siparia CBS 279.74</name>
    <dbReference type="NCBI Taxonomy" id="1314801"/>
    <lineage>
        <taxon>Eukaryota</taxon>
        <taxon>Fungi</taxon>
        <taxon>Dikarya</taxon>
        <taxon>Ascomycota</taxon>
        <taxon>Pezizomycotina</taxon>
        <taxon>Dothideomycetes</taxon>
        <taxon>Pleosporomycetidae</taxon>
        <taxon>Pleosporales</taxon>
        <taxon>Pleomassariaceae</taxon>
        <taxon>Pleomassaria</taxon>
    </lineage>
</organism>
<dbReference type="OrthoDB" id="432685at2759"/>
<feature type="binding site" evidence="7">
    <location>
        <position position="54"/>
    </location>
    <ligand>
        <name>FAD</name>
        <dbReference type="ChEBI" id="CHEBI:57692"/>
    </ligand>
</feature>
<evidence type="ECO:0000256" key="5">
    <source>
        <dbReference type="ARBA" id="ARBA00023002"/>
    </source>
</evidence>